<dbReference type="EMBL" id="BAAFZP010000002">
    <property type="protein sequence ID" value="GAB1584742.1"/>
    <property type="molecule type" value="Genomic_DNA"/>
</dbReference>
<organism evidence="2 3">
    <name type="scientific">Phyllobacterium phragmitis</name>
    <dbReference type="NCBI Taxonomy" id="2670329"/>
    <lineage>
        <taxon>Bacteria</taxon>
        <taxon>Pseudomonadati</taxon>
        <taxon>Pseudomonadota</taxon>
        <taxon>Alphaproteobacteria</taxon>
        <taxon>Hyphomicrobiales</taxon>
        <taxon>Phyllobacteriaceae</taxon>
        <taxon>Phyllobacterium</taxon>
    </lineage>
</organism>
<dbReference type="Gene3D" id="3.40.50.720">
    <property type="entry name" value="NAD(P)-binding Rossmann-like Domain"/>
    <property type="match status" value="1"/>
</dbReference>
<dbReference type="Proteomes" id="UP001628091">
    <property type="component" value="Unassembled WGS sequence"/>
</dbReference>
<feature type="domain" description="Enoyl reductase (ER)" evidence="1">
    <location>
        <begin position="4"/>
        <end position="316"/>
    </location>
</feature>
<dbReference type="SUPFAM" id="SSF50129">
    <property type="entry name" value="GroES-like"/>
    <property type="match status" value="1"/>
</dbReference>
<accession>A0ABQ0H744</accession>
<sequence>MKAAVVTSFDAAPEFGDFDEPLAGEGETVVMVGAAPLSPIVRALAAGRHYAGARSPGFVAGVDGVGTDPDGRRVYFLFPKAPFGSMAERALVSSTMLVPVPEELADDQAAAIATAGLASWIALTRRAKLQNGETVLVTGANGAAGRMALQLARHLGASKTVAVARTPDRLEGLDADVKIALNDSADEALCAQFDAGIDIVLDFVWGEPASRILKAAASNRGSPRGEPRLRYVQLGTLAGDVIPLRGDMLRGSGLELLGSGIGSVPVKELLAGAGELLAASPAAGFAPPFQTLPLNRVAEAWSGNPKVRYIIQPNRI</sequence>
<dbReference type="InterPro" id="IPR011032">
    <property type="entry name" value="GroES-like_sf"/>
</dbReference>
<gene>
    <name evidence="2" type="ORF">PPNSA23_46850</name>
</gene>
<dbReference type="InterPro" id="IPR051397">
    <property type="entry name" value="Zn-ADH-like_protein"/>
</dbReference>
<evidence type="ECO:0000259" key="1">
    <source>
        <dbReference type="SMART" id="SM00829"/>
    </source>
</evidence>
<protein>
    <submittedName>
        <fullName evidence="2">Zinc-binding alcohol dehydrogenase family protein</fullName>
    </submittedName>
</protein>
<proteinExistence type="predicted"/>
<dbReference type="SMART" id="SM00829">
    <property type="entry name" value="PKS_ER"/>
    <property type="match status" value="1"/>
</dbReference>
<comment type="caution">
    <text evidence="2">The sequence shown here is derived from an EMBL/GenBank/DDBJ whole genome shotgun (WGS) entry which is preliminary data.</text>
</comment>
<evidence type="ECO:0000313" key="2">
    <source>
        <dbReference type="EMBL" id="GAB1584742.1"/>
    </source>
</evidence>
<reference evidence="2 3" key="1">
    <citation type="submission" date="2024-10" db="EMBL/GenBank/DDBJ databases">
        <title>Isolation, draft genome sequencing and identification of Phyllobacterium sp. NSA23, isolated from leaf soil.</title>
        <authorList>
            <person name="Akita H."/>
        </authorList>
    </citation>
    <scope>NUCLEOTIDE SEQUENCE [LARGE SCALE GENOMIC DNA]</scope>
    <source>
        <strain evidence="2 3">NSA23</strain>
    </source>
</reference>
<dbReference type="PANTHER" id="PTHR43677">
    <property type="entry name" value="SHORT-CHAIN DEHYDROGENASE/REDUCTASE"/>
    <property type="match status" value="1"/>
</dbReference>
<name>A0ABQ0H744_9HYPH</name>
<dbReference type="InterPro" id="IPR020843">
    <property type="entry name" value="ER"/>
</dbReference>
<keyword evidence="3" id="KW-1185">Reference proteome</keyword>
<evidence type="ECO:0000313" key="3">
    <source>
        <dbReference type="Proteomes" id="UP001628091"/>
    </source>
</evidence>
<dbReference type="PANTHER" id="PTHR43677:SF11">
    <property type="entry name" value="ZINC-CONTAINING ALCOHOL DEHYDROGENASE"/>
    <property type="match status" value="1"/>
</dbReference>
<dbReference type="InterPro" id="IPR036291">
    <property type="entry name" value="NAD(P)-bd_dom_sf"/>
</dbReference>
<dbReference type="SUPFAM" id="SSF51735">
    <property type="entry name" value="NAD(P)-binding Rossmann-fold domains"/>
    <property type="match status" value="1"/>
</dbReference>
<dbReference type="Gene3D" id="3.90.180.10">
    <property type="entry name" value="Medium-chain alcohol dehydrogenases, catalytic domain"/>
    <property type="match status" value="1"/>
</dbReference>
<dbReference type="RefSeq" id="WP_407867089.1">
    <property type="nucleotide sequence ID" value="NZ_BAAFZP010000002.1"/>
</dbReference>